<comment type="caution">
    <text evidence="3">The sequence shown here is derived from an EMBL/GenBank/DDBJ whole genome shotgun (WGS) entry which is preliminary data.</text>
</comment>
<organism evidence="3 4">
    <name type="scientific">Pseudoduganella dura</name>
    <dbReference type="NCBI Taxonomy" id="321982"/>
    <lineage>
        <taxon>Bacteria</taxon>
        <taxon>Pseudomonadati</taxon>
        <taxon>Pseudomonadota</taxon>
        <taxon>Betaproteobacteria</taxon>
        <taxon>Burkholderiales</taxon>
        <taxon>Oxalobacteraceae</taxon>
        <taxon>Telluria group</taxon>
        <taxon>Pseudoduganella</taxon>
    </lineage>
</organism>
<evidence type="ECO:0000313" key="3">
    <source>
        <dbReference type="EMBL" id="MUI13122.1"/>
    </source>
</evidence>
<dbReference type="Proteomes" id="UP000431684">
    <property type="component" value="Unassembled WGS sequence"/>
</dbReference>
<evidence type="ECO:0000259" key="2">
    <source>
        <dbReference type="Pfam" id="PF11678"/>
    </source>
</evidence>
<name>A0A6I3XIW4_9BURK</name>
<reference evidence="3 4" key="1">
    <citation type="submission" date="2019-11" db="EMBL/GenBank/DDBJ databases">
        <title>Draft Genome Sequences of Six Type Strains of the Genus Massilia.</title>
        <authorList>
            <person name="Miess H."/>
            <person name="Frediansyah A."/>
            <person name="Goeker M."/>
            <person name="Gross H."/>
        </authorList>
    </citation>
    <scope>NUCLEOTIDE SEQUENCE [LARGE SCALE GENOMIC DNA]</scope>
    <source>
        <strain evidence="3 4">DSM 17513</strain>
    </source>
</reference>
<evidence type="ECO:0000256" key="1">
    <source>
        <dbReference type="SAM" id="MobiDB-lite"/>
    </source>
</evidence>
<dbReference type="OrthoDB" id="8829067at2"/>
<feature type="domain" description="Antibacterial effector protein Tle3 C-terminal" evidence="2">
    <location>
        <begin position="144"/>
        <end position="290"/>
    </location>
</feature>
<accession>A0A6I3XIW4</accession>
<gene>
    <name evidence="3" type="ORF">GJV26_11710</name>
</gene>
<protein>
    <submittedName>
        <fullName evidence="3">DUF3274 domain-containing protein</fullName>
    </submittedName>
</protein>
<evidence type="ECO:0000313" key="4">
    <source>
        <dbReference type="Proteomes" id="UP000431684"/>
    </source>
</evidence>
<proteinExistence type="predicted"/>
<dbReference type="InterPro" id="IPR021692">
    <property type="entry name" value="Tle3_C"/>
</dbReference>
<feature type="region of interest" description="Disordered" evidence="1">
    <location>
        <begin position="48"/>
        <end position="75"/>
    </location>
</feature>
<sequence>MLRAPFAHKRAHLAISLMRCGLLPAWRGMASIVVTSSSDRPCRADLRGNQIDADKLPSNSPRSRLPVKDQGPCEEVDPIDAATATANGGLLRWRKIRPDPSGHRHFPAVPEPLSSAELQRVSDLYNAENAPKDAARDDLFTVTQAYRDPSGVVKAIIQESPNAARLRWQQTVSAKSFHGVIIGSRENHRRVTAYDVAIGGGKASSDPNFYAYLCAVADWRLKKPQKSDKPRRGIMKWETFKEEFSIYWNDELPWRRTLIEGNSYYYNNGTLPECLPILFGKLWEIIISETMSGKQVTGRNK</sequence>
<dbReference type="AlphaFoldDB" id="A0A6I3XIW4"/>
<dbReference type="EMBL" id="WNWM01000002">
    <property type="protein sequence ID" value="MUI13122.1"/>
    <property type="molecule type" value="Genomic_DNA"/>
</dbReference>
<dbReference type="Pfam" id="PF11678">
    <property type="entry name" value="Tle3_C"/>
    <property type="match status" value="1"/>
</dbReference>
<keyword evidence="4" id="KW-1185">Reference proteome</keyword>